<dbReference type="Pfam" id="PF03364">
    <property type="entry name" value="Polyketide_cyc"/>
    <property type="match status" value="1"/>
</dbReference>
<sequence length="141" mass="16121">MASVSKTEIFDVEIEKIYSVIENYESYPDFVEGVSSINVLEQDDNGARVEYGLNFIKKFKYILALTHNKPTSVSWEFEKGDLFKKNTGSWQLKDLGDGTTEVTYSLDIEVKGFVPKKIITKLTDTSLPSMMKSYRERAKNL</sequence>
<evidence type="ECO:0000259" key="2">
    <source>
        <dbReference type="Pfam" id="PF03364"/>
    </source>
</evidence>
<evidence type="ECO:0000313" key="3">
    <source>
        <dbReference type="EMBL" id="OUR97289.1"/>
    </source>
</evidence>
<comment type="caution">
    <text evidence="3">The sequence shown here is derived from an EMBL/GenBank/DDBJ whole genome shotgun (WGS) entry which is preliminary data.</text>
</comment>
<dbReference type="Gene3D" id="3.30.530.20">
    <property type="match status" value="1"/>
</dbReference>
<feature type="domain" description="Coenzyme Q-binding protein COQ10 START" evidence="2">
    <location>
        <begin position="12"/>
        <end position="130"/>
    </location>
</feature>
<gene>
    <name evidence="3" type="ORF">A9Q84_13265</name>
</gene>
<evidence type="ECO:0000313" key="4">
    <source>
        <dbReference type="Proteomes" id="UP000196531"/>
    </source>
</evidence>
<dbReference type="AlphaFoldDB" id="A0A1Y5FE92"/>
<dbReference type="PANTHER" id="PTHR39683:SF4">
    <property type="entry name" value="COENZYME Q-BINDING PROTEIN COQ10 START DOMAIN-CONTAINING PROTEIN"/>
    <property type="match status" value="1"/>
</dbReference>
<organism evidence="3 4">
    <name type="scientific">Halobacteriovorax marinus</name>
    <dbReference type="NCBI Taxonomy" id="97084"/>
    <lineage>
        <taxon>Bacteria</taxon>
        <taxon>Pseudomonadati</taxon>
        <taxon>Bdellovibrionota</taxon>
        <taxon>Bacteriovoracia</taxon>
        <taxon>Bacteriovoracales</taxon>
        <taxon>Halobacteriovoraceae</taxon>
        <taxon>Halobacteriovorax</taxon>
    </lineage>
</organism>
<dbReference type="SUPFAM" id="SSF55961">
    <property type="entry name" value="Bet v1-like"/>
    <property type="match status" value="1"/>
</dbReference>
<dbReference type="PANTHER" id="PTHR39683">
    <property type="entry name" value="CONSERVED PROTEIN TB16.3"/>
    <property type="match status" value="1"/>
</dbReference>
<accession>A0A1Y5FE92</accession>
<dbReference type="InterPro" id="IPR005031">
    <property type="entry name" value="COQ10_START"/>
</dbReference>
<comment type="similarity">
    <text evidence="1">Belongs to the ribosome association toxin RatA family.</text>
</comment>
<dbReference type="Proteomes" id="UP000196531">
    <property type="component" value="Unassembled WGS sequence"/>
</dbReference>
<dbReference type="InterPro" id="IPR023393">
    <property type="entry name" value="START-like_dom_sf"/>
</dbReference>
<dbReference type="EMBL" id="MAAO01000006">
    <property type="protein sequence ID" value="OUR97289.1"/>
    <property type="molecule type" value="Genomic_DNA"/>
</dbReference>
<protein>
    <recommendedName>
        <fullName evidence="2">Coenzyme Q-binding protein COQ10 START domain-containing protein</fullName>
    </recommendedName>
</protein>
<proteinExistence type="inferred from homology"/>
<evidence type="ECO:0000256" key="1">
    <source>
        <dbReference type="ARBA" id="ARBA00008918"/>
    </source>
</evidence>
<reference evidence="4" key="1">
    <citation type="journal article" date="2017" name="Proc. Natl. Acad. Sci. U.S.A.">
        <title>Simulation of Deepwater Horizon oil plume reveals substrate specialization within a complex community of hydrocarbon-degraders.</title>
        <authorList>
            <person name="Hu P."/>
            <person name="Dubinsky E.A."/>
            <person name="Probst A.J."/>
            <person name="Wang J."/>
            <person name="Sieber C.M.K."/>
            <person name="Tom L.M."/>
            <person name="Gardinali P."/>
            <person name="Banfield J.F."/>
            <person name="Atlas R.M."/>
            <person name="Andersen G.L."/>
        </authorList>
    </citation>
    <scope>NUCLEOTIDE SEQUENCE [LARGE SCALE GENOMIC DNA]</scope>
</reference>
<name>A0A1Y5FE92_9BACT</name>